<reference evidence="5" key="1">
    <citation type="journal article" date="2023" name="Nat. Commun.">
        <title>Diploid and tetraploid genomes of Acorus and the evolution of monocots.</title>
        <authorList>
            <person name="Ma L."/>
            <person name="Liu K.W."/>
            <person name="Li Z."/>
            <person name="Hsiao Y.Y."/>
            <person name="Qi Y."/>
            <person name="Fu T."/>
            <person name="Tang G.D."/>
            <person name="Zhang D."/>
            <person name="Sun W.H."/>
            <person name="Liu D.K."/>
            <person name="Li Y."/>
            <person name="Chen G.Z."/>
            <person name="Liu X.D."/>
            <person name="Liao X.Y."/>
            <person name="Jiang Y.T."/>
            <person name="Yu X."/>
            <person name="Hao Y."/>
            <person name="Huang J."/>
            <person name="Zhao X.W."/>
            <person name="Ke S."/>
            <person name="Chen Y.Y."/>
            <person name="Wu W.L."/>
            <person name="Hsu J.L."/>
            <person name="Lin Y.F."/>
            <person name="Huang M.D."/>
            <person name="Li C.Y."/>
            <person name="Huang L."/>
            <person name="Wang Z.W."/>
            <person name="Zhao X."/>
            <person name="Zhong W.Y."/>
            <person name="Peng D.H."/>
            <person name="Ahmad S."/>
            <person name="Lan S."/>
            <person name="Zhang J.S."/>
            <person name="Tsai W.C."/>
            <person name="Van de Peer Y."/>
            <person name="Liu Z.J."/>
        </authorList>
    </citation>
    <scope>NUCLEOTIDE SEQUENCE</scope>
    <source>
        <strain evidence="5">SCP</strain>
    </source>
</reference>
<dbReference type="GO" id="GO:0003723">
    <property type="term" value="F:RNA binding"/>
    <property type="evidence" value="ECO:0007669"/>
    <property type="project" value="UniProtKB-KW"/>
</dbReference>
<keyword evidence="1" id="KW-0378">Hydrolase</keyword>
<keyword evidence="3" id="KW-0694">RNA-binding</keyword>
<dbReference type="InterPro" id="IPR011545">
    <property type="entry name" value="DEAD/DEAH_box_helicase_dom"/>
</dbReference>
<reference evidence="5" key="2">
    <citation type="submission" date="2023-06" db="EMBL/GenBank/DDBJ databases">
        <authorList>
            <person name="Ma L."/>
            <person name="Liu K.-W."/>
            <person name="Li Z."/>
            <person name="Hsiao Y.-Y."/>
            <person name="Qi Y."/>
            <person name="Fu T."/>
            <person name="Tang G."/>
            <person name="Zhang D."/>
            <person name="Sun W.-H."/>
            <person name="Liu D.-K."/>
            <person name="Li Y."/>
            <person name="Chen G.-Z."/>
            <person name="Liu X.-D."/>
            <person name="Liao X.-Y."/>
            <person name="Jiang Y.-T."/>
            <person name="Yu X."/>
            <person name="Hao Y."/>
            <person name="Huang J."/>
            <person name="Zhao X.-W."/>
            <person name="Ke S."/>
            <person name="Chen Y.-Y."/>
            <person name="Wu W.-L."/>
            <person name="Hsu J.-L."/>
            <person name="Lin Y.-F."/>
            <person name="Huang M.-D."/>
            <person name="Li C.-Y."/>
            <person name="Huang L."/>
            <person name="Wang Z.-W."/>
            <person name="Zhao X."/>
            <person name="Zhong W.-Y."/>
            <person name="Peng D.-H."/>
            <person name="Ahmad S."/>
            <person name="Lan S."/>
            <person name="Zhang J.-S."/>
            <person name="Tsai W.-C."/>
            <person name="Van De Peer Y."/>
            <person name="Liu Z.-J."/>
        </authorList>
    </citation>
    <scope>NUCLEOTIDE SEQUENCE</scope>
    <source>
        <strain evidence="5">SCP</strain>
        <tissue evidence="5">Leaves</tissue>
    </source>
</reference>
<dbReference type="PROSITE" id="PS51192">
    <property type="entry name" value="HELICASE_ATP_BIND_1"/>
    <property type="match status" value="1"/>
</dbReference>
<dbReference type="InterPro" id="IPR014001">
    <property type="entry name" value="Helicase_ATP-bd"/>
</dbReference>
<dbReference type="GO" id="GO:0016787">
    <property type="term" value="F:hydrolase activity"/>
    <property type="evidence" value="ECO:0007669"/>
    <property type="project" value="UniProtKB-KW"/>
</dbReference>
<keyword evidence="6" id="KW-1185">Reference proteome</keyword>
<organism evidence="5 6">
    <name type="scientific">Acorus gramineus</name>
    <name type="common">Dwarf sweet flag</name>
    <dbReference type="NCBI Taxonomy" id="55184"/>
    <lineage>
        <taxon>Eukaryota</taxon>
        <taxon>Viridiplantae</taxon>
        <taxon>Streptophyta</taxon>
        <taxon>Embryophyta</taxon>
        <taxon>Tracheophyta</taxon>
        <taxon>Spermatophyta</taxon>
        <taxon>Magnoliopsida</taxon>
        <taxon>Liliopsida</taxon>
        <taxon>Acoraceae</taxon>
        <taxon>Acorus</taxon>
    </lineage>
</organism>
<evidence type="ECO:0000259" key="4">
    <source>
        <dbReference type="PROSITE" id="PS51192"/>
    </source>
</evidence>
<sequence>MAPTLEITITTTTTTNAAQKRLWFTSATKNDSVQSPPKKRIVAKGISLLEWGILCKDHGIKYSSLRADRPRPHPMRRWSESGLRPKLINAVDPFGDRDPLPIQMVAVPLGVQERDLVALCPPVPGKIAAYLLPMLQHICHCSRLDREACSHPLAVIVVPNRELAEKVVRVMERLSRYMVDVKVSLILDEVDALNKLARGSHVIVGTVDQLGKCIEKSTLVMRQSCGYLILDEADYMVKMGFDKELEAMLKAMPRRRTIHVYIETMPTSLEKLARRHLHDPINVAVDREVSKALEQRASEKKVQMLKKRAAEKLLFH</sequence>
<dbReference type="AlphaFoldDB" id="A0AAV9B7N2"/>
<keyword evidence="2 5" id="KW-0547">Nucleotide-binding</keyword>
<comment type="caution">
    <text evidence="5">The sequence shown here is derived from an EMBL/GenBank/DDBJ whole genome shotgun (WGS) entry which is preliminary data.</text>
</comment>
<dbReference type="GO" id="GO:0005524">
    <property type="term" value="F:ATP binding"/>
    <property type="evidence" value="ECO:0007669"/>
    <property type="project" value="InterPro"/>
</dbReference>
<dbReference type="Proteomes" id="UP001179952">
    <property type="component" value="Unassembled WGS sequence"/>
</dbReference>
<dbReference type="SMART" id="SM00487">
    <property type="entry name" value="DEXDc"/>
    <property type="match status" value="1"/>
</dbReference>
<evidence type="ECO:0000313" key="5">
    <source>
        <dbReference type="EMBL" id="KAK1272388.1"/>
    </source>
</evidence>
<proteinExistence type="predicted"/>
<dbReference type="EMBL" id="JAUJYN010000004">
    <property type="protein sequence ID" value="KAK1272388.1"/>
    <property type="molecule type" value="Genomic_DNA"/>
</dbReference>
<name>A0AAV9B7N2_ACOGR</name>
<dbReference type="InterPro" id="IPR027417">
    <property type="entry name" value="P-loop_NTPase"/>
</dbReference>
<evidence type="ECO:0000256" key="3">
    <source>
        <dbReference type="ARBA" id="ARBA00022884"/>
    </source>
</evidence>
<keyword evidence="2 5" id="KW-0347">Helicase</keyword>
<dbReference type="PANTHER" id="PTHR47958">
    <property type="entry name" value="ATP-DEPENDENT RNA HELICASE DBP3"/>
    <property type="match status" value="1"/>
</dbReference>
<evidence type="ECO:0000256" key="1">
    <source>
        <dbReference type="ARBA" id="ARBA00022801"/>
    </source>
</evidence>
<dbReference type="Pfam" id="PF00270">
    <property type="entry name" value="DEAD"/>
    <property type="match status" value="1"/>
</dbReference>
<evidence type="ECO:0000313" key="6">
    <source>
        <dbReference type="Proteomes" id="UP001179952"/>
    </source>
</evidence>
<dbReference type="Gene3D" id="3.40.50.300">
    <property type="entry name" value="P-loop containing nucleotide triphosphate hydrolases"/>
    <property type="match status" value="1"/>
</dbReference>
<evidence type="ECO:0000256" key="2">
    <source>
        <dbReference type="ARBA" id="ARBA00022806"/>
    </source>
</evidence>
<keyword evidence="2 5" id="KW-0067">ATP-binding</keyword>
<accession>A0AAV9B7N2</accession>
<gene>
    <name evidence="5" type="ORF">QJS04_geneDACA010752</name>
</gene>
<dbReference type="SUPFAM" id="SSF52540">
    <property type="entry name" value="P-loop containing nucleoside triphosphate hydrolases"/>
    <property type="match status" value="1"/>
</dbReference>
<feature type="domain" description="Helicase ATP-binding" evidence="4">
    <location>
        <begin position="107"/>
        <end position="283"/>
    </location>
</feature>
<protein>
    <submittedName>
        <fullName evidence="5">DEAD-box ATP-dependent RNA helicase 21</fullName>
    </submittedName>
</protein>
<dbReference type="GO" id="GO:0004386">
    <property type="term" value="F:helicase activity"/>
    <property type="evidence" value="ECO:0007669"/>
    <property type="project" value="UniProtKB-KW"/>
</dbReference>